<reference evidence="2 3" key="1">
    <citation type="submission" date="2023-11" db="EMBL/GenBank/DDBJ databases">
        <title>Lentzea sokolovensis, sp. nov., Lentzea kristufkii, sp. nov., and Lentzea miocenensis, sp. nov., rare actinobacteria from Sokolov Coal Basin, Miocene lacustrine sediment, Czech Republic.</title>
        <authorList>
            <person name="Lara A."/>
            <person name="Kotroba L."/>
            <person name="Nouioui I."/>
            <person name="Neumann-Schaal M."/>
            <person name="Mast Y."/>
            <person name="Chronakova A."/>
        </authorList>
    </citation>
    <scope>NUCLEOTIDE SEQUENCE [LARGE SCALE GENOMIC DNA]</scope>
    <source>
        <strain evidence="2 3">BCCO 10_0061</strain>
    </source>
</reference>
<evidence type="ECO:0000313" key="3">
    <source>
        <dbReference type="Proteomes" id="UP001285352"/>
    </source>
</evidence>
<organism evidence="2 3">
    <name type="scientific">Lentzea sokolovensis</name>
    <dbReference type="NCBI Taxonomy" id="3095429"/>
    <lineage>
        <taxon>Bacteria</taxon>
        <taxon>Bacillati</taxon>
        <taxon>Actinomycetota</taxon>
        <taxon>Actinomycetes</taxon>
        <taxon>Pseudonocardiales</taxon>
        <taxon>Pseudonocardiaceae</taxon>
        <taxon>Lentzea</taxon>
    </lineage>
</organism>
<keyword evidence="1" id="KW-0812">Transmembrane</keyword>
<keyword evidence="1" id="KW-1133">Transmembrane helix</keyword>
<name>A0ABU4UQA3_9PSEU</name>
<dbReference type="RefSeq" id="WP_319973992.1">
    <property type="nucleotide sequence ID" value="NZ_JAXAVU010000004.1"/>
</dbReference>
<feature type="transmembrane region" description="Helical" evidence="1">
    <location>
        <begin position="76"/>
        <end position="98"/>
    </location>
</feature>
<proteinExistence type="predicted"/>
<dbReference type="EMBL" id="JAXAVU010000004">
    <property type="protein sequence ID" value="MDX8141671.1"/>
    <property type="molecule type" value="Genomic_DNA"/>
</dbReference>
<evidence type="ECO:0000256" key="1">
    <source>
        <dbReference type="SAM" id="Phobius"/>
    </source>
</evidence>
<reference evidence="2 3" key="2">
    <citation type="submission" date="2023-11" db="EMBL/GenBank/DDBJ databases">
        <authorList>
            <person name="Lara A.C."/>
            <person name="Chronakova A."/>
        </authorList>
    </citation>
    <scope>NUCLEOTIDE SEQUENCE [LARGE SCALE GENOMIC DNA]</scope>
    <source>
        <strain evidence="2 3">BCCO 10_0061</strain>
    </source>
</reference>
<protein>
    <submittedName>
        <fullName evidence="2">Uncharacterized protein</fullName>
    </submittedName>
</protein>
<gene>
    <name evidence="2" type="ORF">SK854_06080</name>
</gene>
<accession>A0ABU4UQA3</accession>
<sequence length="211" mass="22294">MDISTGHRCEIDEITRTTAGNQENSEGIDMRVARMIAGLAAVITAVPRLSPETAGSAAAEESGTRRARGKSRARKAGAAVAAVASVAGMVFAAAPATAAEYPTSSFSISDGEGSYYYGTATWYNRSVGLTGTFKAVQCRRIYGRAFTGSTSLDFKSSSTWCNRTGQAPMGLDANVVGGADNIWVYMTDPYGNYIDGDTCYRNYSVCVDGLH</sequence>
<keyword evidence="3" id="KW-1185">Reference proteome</keyword>
<dbReference type="Proteomes" id="UP001285352">
    <property type="component" value="Unassembled WGS sequence"/>
</dbReference>
<evidence type="ECO:0000313" key="2">
    <source>
        <dbReference type="EMBL" id="MDX8141671.1"/>
    </source>
</evidence>
<comment type="caution">
    <text evidence="2">The sequence shown here is derived from an EMBL/GenBank/DDBJ whole genome shotgun (WGS) entry which is preliminary data.</text>
</comment>
<keyword evidence="1" id="KW-0472">Membrane</keyword>